<dbReference type="Proteomes" id="UP000886595">
    <property type="component" value="Unassembled WGS sequence"/>
</dbReference>
<name>A0A8X8B773_BRACI</name>
<evidence type="ECO:0000313" key="3">
    <source>
        <dbReference type="Proteomes" id="UP000886595"/>
    </source>
</evidence>
<feature type="signal peptide" evidence="1">
    <location>
        <begin position="1"/>
        <end position="26"/>
    </location>
</feature>
<keyword evidence="1" id="KW-0732">Signal</keyword>
<keyword evidence="3" id="KW-1185">Reference proteome</keyword>
<gene>
    <name evidence="2" type="ORF">Bca52824_006455</name>
</gene>
<evidence type="ECO:0000313" key="2">
    <source>
        <dbReference type="EMBL" id="KAG2323727.1"/>
    </source>
</evidence>
<dbReference type="AlphaFoldDB" id="A0A8X8B773"/>
<sequence length="103" mass="11451">MARPIIHFVFALIIASYLLLISEVLPRAVPEIGEGMCPCPGDRDPDCHCLPPAEDYQVLTTTPAISPPIELTTRCNRNSDCNGKQQSKGQTIDKQKCYFTNSW</sequence>
<feature type="chain" id="PRO_5036447886" evidence="1">
    <location>
        <begin position="27"/>
        <end position="103"/>
    </location>
</feature>
<comment type="caution">
    <text evidence="2">The sequence shown here is derived from an EMBL/GenBank/DDBJ whole genome shotgun (WGS) entry which is preliminary data.</text>
</comment>
<organism evidence="2 3">
    <name type="scientific">Brassica carinata</name>
    <name type="common">Ethiopian mustard</name>
    <name type="synonym">Abyssinian cabbage</name>
    <dbReference type="NCBI Taxonomy" id="52824"/>
    <lineage>
        <taxon>Eukaryota</taxon>
        <taxon>Viridiplantae</taxon>
        <taxon>Streptophyta</taxon>
        <taxon>Embryophyta</taxon>
        <taxon>Tracheophyta</taxon>
        <taxon>Spermatophyta</taxon>
        <taxon>Magnoliopsida</taxon>
        <taxon>eudicotyledons</taxon>
        <taxon>Gunneridae</taxon>
        <taxon>Pentapetalae</taxon>
        <taxon>rosids</taxon>
        <taxon>malvids</taxon>
        <taxon>Brassicales</taxon>
        <taxon>Brassicaceae</taxon>
        <taxon>Brassiceae</taxon>
        <taxon>Brassica</taxon>
    </lineage>
</organism>
<accession>A0A8X8B773</accession>
<dbReference type="EMBL" id="JAAMPC010000002">
    <property type="protein sequence ID" value="KAG2323727.1"/>
    <property type="molecule type" value="Genomic_DNA"/>
</dbReference>
<protein>
    <submittedName>
        <fullName evidence="2">Uncharacterized protein</fullName>
    </submittedName>
</protein>
<proteinExistence type="predicted"/>
<dbReference type="OrthoDB" id="1020749at2759"/>
<reference evidence="2 3" key="1">
    <citation type="submission" date="2020-02" db="EMBL/GenBank/DDBJ databases">
        <authorList>
            <person name="Ma Q."/>
            <person name="Huang Y."/>
            <person name="Song X."/>
            <person name="Pei D."/>
        </authorList>
    </citation>
    <scope>NUCLEOTIDE SEQUENCE [LARGE SCALE GENOMIC DNA]</scope>
    <source>
        <strain evidence="2">Sxm20200214</strain>
        <tissue evidence="2">Leaf</tissue>
    </source>
</reference>
<evidence type="ECO:0000256" key="1">
    <source>
        <dbReference type="SAM" id="SignalP"/>
    </source>
</evidence>